<comment type="caution">
    <text evidence="1">The sequence shown here is derived from an EMBL/GenBank/DDBJ whole genome shotgun (WGS) entry which is preliminary data.</text>
</comment>
<protein>
    <submittedName>
        <fullName evidence="1">Uncharacterized protein</fullName>
    </submittedName>
</protein>
<feature type="non-terminal residue" evidence="1">
    <location>
        <position position="1"/>
    </location>
</feature>
<proteinExistence type="predicted"/>
<reference evidence="1 2" key="1">
    <citation type="journal article" date="2023" name="Int. J. Mol. Sci.">
        <title>De Novo Assembly and Annotation of 11 Diverse Shrub Willow (Salix) Genomes Reveals Novel Gene Organization in Sex-Linked Regions.</title>
        <authorList>
            <person name="Hyden B."/>
            <person name="Feng K."/>
            <person name="Yates T.B."/>
            <person name="Jawdy S."/>
            <person name="Cereghino C."/>
            <person name="Smart L.B."/>
            <person name="Muchero W."/>
        </authorList>
    </citation>
    <scope>NUCLEOTIDE SEQUENCE [LARGE SCALE GENOMIC DNA]</scope>
    <source>
        <tissue evidence="1">Shoot tip</tissue>
    </source>
</reference>
<dbReference type="EMBL" id="JAPFFJ010000019">
    <property type="protein sequence ID" value="KAJ6401447.1"/>
    <property type="molecule type" value="Genomic_DNA"/>
</dbReference>
<gene>
    <name evidence="1" type="ORF">OIU84_016792</name>
</gene>
<evidence type="ECO:0000313" key="2">
    <source>
        <dbReference type="Proteomes" id="UP001162972"/>
    </source>
</evidence>
<organism evidence="1 2">
    <name type="scientific">Salix udensis</name>
    <dbReference type="NCBI Taxonomy" id="889485"/>
    <lineage>
        <taxon>Eukaryota</taxon>
        <taxon>Viridiplantae</taxon>
        <taxon>Streptophyta</taxon>
        <taxon>Embryophyta</taxon>
        <taxon>Tracheophyta</taxon>
        <taxon>Spermatophyta</taxon>
        <taxon>Magnoliopsida</taxon>
        <taxon>eudicotyledons</taxon>
        <taxon>Gunneridae</taxon>
        <taxon>Pentapetalae</taxon>
        <taxon>rosids</taxon>
        <taxon>fabids</taxon>
        <taxon>Malpighiales</taxon>
        <taxon>Salicaceae</taxon>
        <taxon>Saliceae</taxon>
        <taxon>Salix</taxon>
    </lineage>
</organism>
<dbReference type="AlphaFoldDB" id="A0AAD6JB75"/>
<name>A0AAD6JB75_9ROSI</name>
<accession>A0AAD6JB75</accession>
<sequence>MVGSVLPLCDLCQGCKAQQTVTSCFLEAGTMKQDVICYWQLALCFCCSLAR</sequence>
<dbReference type="Proteomes" id="UP001162972">
    <property type="component" value="Chromosome 14"/>
</dbReference>
<keyword evidence="2" id="KW-1185">Reference proteome</keyword>
<evidence type="ECO:0000313" key="1">
    <source>
        <dbReference type="EMBL" id="KAJ6401447.1"/>
    </source>
</evidence>